<evidence type="ECO:0000256" key="5">
    <source>
        <dbReference type="ARBA" id="ARBA00022714"/>
    </source>
</evidence>
<dbReference type="GO" id="GO:0046872">
    <property type="term" value="F:metal ion binding"/>
    <property type="evidence" value="ECO:0007669"/>
    <property type="project" value="UniProtKB-KW"/>
</dbReference>
<evidence type="ECO:0000259" key="14">
    <source>
        <dbReference type="PROSITE" id="PS51384"/>
    </source>
</evidence>
<feature type="transmembrane region" description="Helical" evidence="13">
    <location>
        <begin position="136"/>
        <end position="155"/>
    </location>
</feature>
<dbReference type="GO" id="GO:0016491">
    <property type="term" value="F:oxidoreductase activity"/>
    <property type="evidence" value="ECO:0007669"/>
    <property type="project" value="UniProtKB-KW"/>
</dbReference>
<dbReference type="InterPro" id="IPR013130">
    <property type="entry name" value="Fe3_Rdtase_TM_dom"/>
</dbReference>
<evidence type="ECO:0000256" key="4">
    <source>
        <dbReference type="ARBA" id="ARBA00022692"/>
    </source>
</evidence>
<dbReference type="GO" id="GO:0051537">
    <property type="term" value="F:2 iron, 2 sulfur cluster binding"/>
    <property type="evidence" value="ECO:0007669"/>
    <property type="project" value="UniProtKB-KW"/>
</dbReference>
<name>A0AB39CHW7_9BURK</name>
<dbReference type="Gene3D" id="2.40.30.10">
    <property type="entry name" value="Translation factors"/>
    <property type="match status" value="1"/>
</dbReference>
<evidence type="ECO:0000256" key="8">
    <source>
        <dbReference type="ARBA" id="ARBA00022989"/>
    </source>
</evidence>
<gene>
    <name evidence="15" type="ORF">ABRY99_11620</name>
</gene>
<protein>
    <submittedName>
        <fullName evidence="15">Ferric reductase-like transmembrane domain-containing protein</fullName>
    </submittedName>
</protein>
<evidence type="ECO:0000256" key="6">
    <source>
        <dbReference type="ARBA" id="ARBA00022723"/>
    </source>
</evidence>
<keyword evidence="4 13" id="KW-0812">Transmembrane</keyword>
<evidence type="ECO:0000256" key="9">
    <source>
        <dbReference type="ARBA" id="ARBA00023002"/>
    </source>
</evidence>
<feature type="transmembrane region" description="Helical" evidence="13">
    <location>
        <begin position="167"/>
        <end position="185"/>
    </location>
</feature>
<dbReference type="InterPro" id="IPR017927">
    <property type="entry name" value="FAD-bd_FR_type"/>
</dbReference>
<dbReference type="SFLD" id="SFLDS00052">
    <property type="entry name" value="Ferric_Reductase_Domain"/>
    <property type="match status" value="1"/>
</dbReference>
<dbReference type="PANTHER" id="PTHR47354">
    <property type="entry name" value="NADH OXIDOREDUCTASE HCR"/>
    <property type="match status" value="1"/>
</dbReference>
<evidence type="ECO:0000256" key="1">
    <source>
        <dbReference type="ARBA" id="ARBA00001974"/>
    </source>
</evidence>
<dbReference type="Pfam" id="PF08022">
    <property type="entry name" value="FAD_binding_8"/>
    <property type="match status" value="1"/>
</dbReference>
<dbReference type="GO" id="GO:0016020">
    <property type="term" value="C:membrane"/>
    <property type="evidence" value="ECO:0007669"/>
    <property type="project" value="UniProtKB-SubCell"/>
</dbReference>
<keyword evidence="10" id="KW-0408">Iron</keyword>
<dbReference type="Gene3D" id="3.40.50.80">
    <property type="entry name" value="Nucleotide-binding domain of ferredoxin-NADP reductase (FNR) module"/>
    <property type="match status" value="1"/>
</dbReference>
<reference evidence="15" key="1">
    <citation type="submission" date="2024-05" db="EMBL/GenBank/DDBJ databases">
        <authorList>
            <person name="Luo Y.-C."/>
            <person name="Nicholds J."/>
            <person name="Mortimer T."/>
            <person name="Maboni G."/>
        </authorList>
    </citation>
    <scope>NUCLEOTIDE SEQUENCE</scope>
    <source>
        <strain evidence="15">153920</strain>
    </source>
</reference>
<evidence type="ECO:0000256" key="7">
    <source>
        <dbReference type="ARBA" id="ARBA00022827"/>
    </source>
</evidence>
<feature type="transmembrane region" description="Helical" evidence="13">
    <location>
        <begin position="78"/>
        <end position="96"/>
    </location>
</feature>
<dbReference type="RefSeq" id="WP_368643270.1">
    <property type="nucleotide sequence ID" value="NZ_CP158252.1"/>
</dbReference>
<keyword evidence="12 13" id="KW-0472">Membrane</keyword>
<keyword evidence="9" id="KW-0560">Oxidoreductase</keyword>
<dbReference type="SUPFAM" id="SSF52343">
    <property type="entry name" value="Ferredoxin reductase-like, C-terminal NADP-linked domain"/>
    <property type="match status" value="1"/>
</dbReference>
<evidence type="ECO:0000256" key="11">
    <source>
        <dbReference type="ARBA" id="ARBA00023014"/>
    </source>
</evidence>
<dbReference type="InterPro" id="IPR017938">
    <property type="entry name" value="Riboflavin_synthase-like_b-brl"/>
</dbReference>
<dbReference type="PANTHER" id="PTHR47354:SF8">
    <property type="entry name" value="1,2-PHENYLACETYL-COA EPOXIDASE, SUBUNIT E"/>
    <property type="match status" value="1"/>
</dbReference>
<dbReference type="AlphaFoldDB" id="A0AB39CHW7"/>
<feature type="transmembrane region" description="Helical" evidence="13">
    <location>
        <begin position="39"/>
        <end position="58"/>
    </location>
</feature>
<dbReference type="SFLD" id="SFLDG01168">
    <property type="entry name" value="Ferric_reductase_subgroup_(FRE"/>
    <property type="match status" value="1"/>
</dbReference>
<keyword evidence="11" id="KW-0411">Iron-sulfur</keyword>
<dbReference type="EMBL" id="CP158252">
    <property type="protein sequence ID" value="XDJ41574.1"/>
    <property type="molecule type" value="Genomic_DNA"/>
</dbReference>
<keyword evidence="6" id="KW-0479">Metal-binding</keyword>
<dbReference type="CDD" id="cd06198">
    <property type="entry name" value="FNR_like_3"/>
    <property type="match status" value="1"/>
</dbReference>
<accession>A0AB39CHW7</accession>
<dbReference type="InterPro" id="IPR039261">
    <property type="entry name" value="FNR_nucleotide-bd"/>
</dbReference>
<comment type="cofactor">
    <cofactor evidence="1">
        <name>FAD</name>
        <dbReference type="ChEBI" id="CHEBI:57692"/>
    </cofactor>
</comment>
<proteinExistence type="predicted"/>
<evidence type="ECO:0000256" key="3">
    <source>
        <dbReference type="ARBA" id="ARBA00022630"/>
    </source>
</evidence>
<keyword evidence="3" id="KW-0285">Flavoprotein</keyword>
<feature type="domain" description="FAD-binding FR-type" evidence="14">
    <location>
        <begin position="215"/>
        <end position="314"/>
    </location>
</feature>
<dbReference type="InterPro" id="IPR050415">
    <property type="entry name" value="MRET"/>
</dbReference>
<dbReference type="GO" id="GO:0050660">
    <property type="term" value="F:flavin adenine dinucleotide binding"/>
    <property type="evidence" value="ECO:0007669"/>
    <property type="project" value="TreeGrafter"/>
</dbReference>
<sequence>MKIRYVLSVFLGVLTLAWAWDALVLNPMAGDWPWMVRKQAIYLSGVWAMGLMSLVMILATRPAWLEPALGGMDRIYRLHKWAGILAIGLGALHWLLELGGGALRGLIGPAIHKPPKVAVLEFMQSSHGLAKDIGEWAIYALLASLVLTLWKAFPYKSWRLLHRAMPLLYLALVFHTVALTPLAWWTQPLGPIMGGLMLAGSVSAFTALRRRIGQNRRHAGRIESVRALPCGITEVACTMDAGWPGHRAGQFAFVTFDPREGAHPYTIASAGPSGARRLTFQIKALGDYTRRLGQSLAAGQAVQVEGPYGRFDHRRGEARQAWVAGGIGITPFLAWLESLQDRPDAAPCAQLHYCVRDAARDPFVERLRALCAPLPNITLHVHDAGAGQRLDAETLRRAAGVQAGDALDVWFCGPAGLARSLENGLCALGLKDVPVHREAFEMR</sequence>
<keyword evidence="7" id="KW-0274">FAD</keyword>
<dbReference type="PRINTS" id="PR00410">
    <property type="entry name" value="PHEHYDRXLASE"/>
</dbReference>
<comment type="subcellular location">
    <subcellularLocation>
        <location evidence="2">Membrane</location>
        <topology evidence="2">Multi-pass membrane protein</topology>
    </subcellularLocation>
</comment>
<evidence type="ECO:0000313" key="15">
    <source>
        <dbReference type="EMBL" id="XDJ41574.1"/>
    </source>
</evidence>
<keyword evidence="5" id="KW-0001">2Fe-2S</keyword>
<feature type="transmembrane region" description="Helical" evidence="13">
    <location>
        <begin position="191"/>
        <end position="208"/>
    </location>
</feature>
<keyword evidence="8 13" id="KW-1133">Transmembrane helix</keyword>
<dbReference type="InterPro" id="IPR013112">
    <property type="entry name" value="FAD-bd_8"/>
</dbReference>
<evidence type="ECO:0000256" key="13">
    <source>
        <dbReference type="SAM" id="Phobius"/>
    </source>
</evidence>
<dbReference type="SUPFAM" id="SSF63380">
    <property type="entry name" value="Riboflavin synthase domain-like"/>
    <property type="match status" value="1"/>
</dbReference>
<evidence type="ECO:0000256" key="2">
    <source>
        <dbReference type="ARBA" id="ARBA00004141"/>
    </source>
</evidence>
<dbReference type="PROSITE" id="PS51384">
    <property type="entry name" value="FAD_FR"/>
    <property type="match status" value="1"/>
</dbReference>
<evidence type="ECO:0000256" key="12">
    <source>
        <dbReference type="ARBA" id="ARBA00023136"/>
    </source>
</evidence>
<organism evidence="15">
    <name type="scientific">Castellaniella ginsengisoli</name>
    <dbReference type="NCBI Taxonomy" id="546114"/>
    <lineage>
        <taxon>Bacteria</taxon>
        <taxon>Pseudomonadati</taxon>
        <taxon>Pseudomonadota</taxon>
        <taxon>Betaproteobacteria</taxon>
        <taxon>Burkholderiales</taxon>
        <taxon>Alcaligenaceae</taxon>
        <taxon>Castellaniella</taxon>
    </lineage>
</organism>
<dbReference type="Pfam" id="PF01794">
    <property type="entry name" value="Ferric_reduct"/>
    <property type="match status" value="1"/>
</dbReference>
<evidence type="ECO:0000256" key="10">
    <source>
        <dbReference type="ARBA" id="ARBA00023004"/>
    </source>
</evidence>